<evidence type="ECO:0000313" key="3">
    <source>
        <dbReference type="EMBL" id="EGY77586.1"/>
    </source>
</evidence>
<dbReference type="HOGENOM" id="CLU_047686_0_0_11"/>
<keyword evidence="2" id="KW-0812">Transmembrane</keyword>
<dbReference type="AlphaFoldDB" id="G4CX72"/>
<feature type="transmembrane region" description="Helical" evidence="2">
    <location>
        <begin position="46"/>
        <end position="62"/>
    </location>
</feature>
<reference evidence="3 4" key="1">
    <citation type="submission" date="2011-06" db="EMBL/GenBank/DDBJ databases">
        <authorList>
            <person name="Muzny D."/>
            <person name="Qin X."/>
            <person name="Deng J."/>
            <person name="Jiang H."/>
            <person name="Liu Y."/>
            <person name="Qu J."/>
            <person name="Song X.-Z."/>
            <person name="Zhang L."/>
            <person name="Thornton R."/>
            <person name="Coyle M."/>
            <person name="Francisco L."/>
            <person name="Jackson L."/>
            <person name="Javaid M."/>
            <person name="Korchina V."/>
            <person name="Kovar C."/>
            <person name="Mata R."/>
            <person name="Mathew T."/>
            <person name="Ngo R."/>
            <person name="Nguyen L."/>
            <person name="Nguyen N."/>
            <person name="Okwuonu G."/>
            <person name="Ongeri F."/>
            <person name="Pham C."/>
            <person name="Simmons D."/>
            <person name="Wilczek-Boney K."/>
            <person name="Hale W."/>
            <person name="Jakkamsetti A."/>
            <person name="Pham P."/>
            <person name="Ruth R."/>
            <person name="San Lucas F."/>
            <person name="Warren J."/>
            <person name="Zhang J."/>
            <person name="Zhao Z."/>
            <person name="Zhou C."/>
            <person name="Zhu D."/>
            <person name="Lee S."/>
            <person name="Bess C."/>
            <person name="Blankenburg K."/>
            <person name="Forbes L."/>
            <person name="Fu Q."/>
            <person name="Gubbala S."/>
            <person name="Hirani K."/>
            <person name="Jayaseelan J.C."/>
            <person name="Lara F."/>
            <person name="Munidasa M."/>
            <person name="Palculict T."/>
            <person name="Patil S."/>
            <person name="Pu L.-L."/>
            <person name="Saada N."/>
            <person name="Tang L."/>
            <person name="Weissenberger G."/>
            <person name="Zhu Y."/>
            <person name="Hemphill L."/>
            <person name="Shang Y."/>
            <person name="Youmans B."/>
            <person name="Ayvaz T."/>
            <person name="Ross M."/>
            <person name="Santibanez J."/>
            <person name="Aqrawi P."/>
            <person name="Gross S."/>
            <person name="Joshi V."/>
            <person name="Fowler G."/>
            <person name="Nazareth L."/>
            <person name="Reid J."/>
            <person name="Worley K."/>
            <person name="Petrosino J."/>
            <person name="Highlander S."/>
            <person name="Gibbs R."/>
        </authorList>
    </citation>
    <scope>NUCLEOTIDE SEQUENCE [LARGE SCALE GENOMIC DNA]</scope>
    <source>
        <strain evidence="3 4">ATCC 25577</strain>
    </source>
</reference>
<accession>G4CX72</accession>
<keyword evidence="2" id="KW-1133">Transmembrane helix</keyword>
<dbReference type="EMBL" id="AGBA01000013">
    <property type="protein sequence ID" value="EGY77586.1"/>
    <property type="molecule type" value="Genomic_DNA"/>
</dbReference>
<comment type="caution">
    <text evidence="3">The sequence shown here is derived from an EMBL/GenBank/DDBJ whole genome shotgun (WGS) entry which is preliminary data.</text>
</comment>
<keyword evidence="4" id="KW-1185">Reference proteome</keyword>
<feature type="transmembrane region" description="Helical" evidence="2">
    <location>
        <begin position="267"/>
        <end position="289"/>
    </location>
</feature>
<feature type="transmembrane region" description="Helical" evidence="2">
    <location>
        <begin position="179"/>
        <end position="196"/>
    </location>
</feature>
<feature type="transmembrane region" description="Helical" evidence="2">
    <location>
        <begin position="123"/>
        <end position="144"/>
    </location>
</feature>
<feature type="transmembrane region" description="Helical" evidence="2">
    <location>
        <begin position="301"/>
        <end position="320"/>
    </location>
</feature>
<sequence length="378" mass="40010">MPTSSVGSRRAWLMVGAGISLLAGLDGALLLLGVWSPVMSSRLSDWHGPLMVLGFVGTVICLERAVALGKKPGYLVPLVSGLGVVALLVPLIPPRFGLALLTLAQFGLLGIYVPLWKRSHDDATVIQIAGAFCAAGAAALLTSGADVPDVIGWLACYLILTICGERLELSRLTMTRNRALPALCLTVVAALFVSVASPQIGYRLLGLVLIALAVWLCRNDVAGGGLKRGGQAAYIGLLLMIGYLWLGLAGLIWTVNGLLTTGRAYDAVVHSVFLGFTMGMILGHAPIILPAVLRVRLNWTTWFWLPAFLLEASLLVRIGIGDALDRPTAVQAGGVVNVLSLLTLVAVVATHVRSRSRPDTRPKPATPHTTLPLRRDHG</sequence>
<feature type="transmembrane region" description="Helical" evidence="2">
    <location>
        <begin position="98"/>
        <end position="116"/>
    </location>
</feature>
<protein>
    <submittedName>
        <fullName evidence="3">Uncharacterized protein</fullName>
    </submittedName>
</protein>
<evidence type="ECO:0000313" key="4">
    <source>
        <dbReference type="Proteomes" id="UP000005332"/>
    </source>
</evidence>
<feature type="region of interest" description="Disordered" evidence="1">
    <location>
        <begin position="355"/>
        <end position="378"/>
    </location>
</feature>
<proteinExistence type="predicted"/>
<keyword evidence="2" id="KW-0472">Membrane</keyword>
<evidence type="ECO:0000256" key="1">
    <source>
        <dbReference type="SAM" id="MobiDB-lite"/>
    </source>
</evidence>
<dbReference type="PATRIC" id="fig|997355.3.peg.1109"/>
<feature type="transmembrane region" description="Helical" evidence="2">
    <location>
        <begin position="150"/>
        <end position="167"/>
    </location>
</feature>
<organism evidence="3 4">
    <name type="scientific">Cutibacterium avidum ATCC 25577</name>
    <dbReference type="NCBI Taxonomy" id="997355"/>
    <lineage>
        <taxon>Bacteria</taxon>
        <taxon>Bacillati</taxon>
        <taxon>Actinomycetota</taxon>
        <taxon>Actinomycetes</taxon>
        <taxon>Propionibacteriales</taxon>
        <taxon>Propionibacteriaceae</taxon>
        <taxon>Cutibacterium</taxon>
    </lineage>
</organism>
<feature type="transmembrane region" description="Helical" evidence="2">
    <location>
        <begin position="202"/>
        <end position="221"/>
    </location>
</feature>
<gene>
    <name evidence="3" type="ORF">HMPREF9153_1129</name>
</gene>
<feature type="transmembrane region" description="Helical" evidence="2">
    <location>
        <begin position="233"/>
        <end position="255"/>
    </location>
</feature>
<name>G4CX72_9ACTN</name>
<feature type="transmembrane region" description="Helical" evidence="2">
    <location>
        <begin position="332"/>
        <end position="352"/>
    </location>
</feature>
<evidence type="ECO:0000256" key="2">
    <source>
        <dbReference type="SAM" id="Phobius"/>
    </source>
</evidence>
<dbReference type="Proteomes" id="UP000005332">
    <property type="component" value="Unassembled WGS sequence"/>
</dbReference>
<feature type="transmembrane region" description="Helical" evidence="2">
    <location>
        <begin position="74"/>
        <end position="92"/>
    </location>
</feature>
<feature type="transmembrane region" description="Helical" evidence="2">
    <location>
        <begin position="12"/>
        <end position="34"/>
    </location>
</feature>